<evidence type="ECO:0000313" key="1">
    <source>
        <dbReference type="EMBL" id="AGS52746.1"/>
    </source>
</evidence>
<organism evidence="1">
    <name type="scientific">uncultured bacterium contig00091</name>
    <dbReference type="NCBI Taxonomy" id="1181562"/>
    <lineage>
        <taxon>Bacteria</taxon>
        <taxon>environmental samples</taxon>
    </lineage>
</organism>
<proteinExistence type="predicted"/>
<protein>
    <submittedName>
        <fullName evidence="1">Sugar ABC transporter substrate-binding protein</fullName>
    </submittedName>
</protein>
<dbReference type="EMBL" id="JQ844207">
    <property type="protein sequence ID" value="AGS52746.1"/>
    <property type="molecule type" value="Genomic_DNA"/>
</dbReference>
<reference evidence="1" key="1">
    <citation type="submission" date="2012-03" db="EMBL/GenBank/DDBJ databases">
        <title>Functional metagenomics reveals considerable lignocellulase gene clusters in the gut microbiome of a wood-feeding higher termite.</title>
        <authorList>
            <person name="Liu N."/>
        </authorList>
    </citation>
    <scope>NUCLEOTIDE SEQUENCE</scope>
</reference>
<dbReference type="AlphaFoldDB" id="A0A806JZQ0"/>
<sequence>MGRPAGDPWFQNSSQNIDYTMPMNGVEMGSTELNARVLALSYGKIPAETIVNAYAIAVRGARAPAVYQATTTVNEYAQTLQDKAKDLLAQSIRAASGDFDSIWDAGVADWRSSGAQAVFDERSKLYPAK</sequence>
<accession>A0A806JZQ0</accession>
<name>A0A806JZQ0_9BACT</name>